<reference evidence="1" key="1">
    <citation type="submission" date="2011-01" db="EMBL/GenBank/DDBJ databases">
        <authorList>
            <person name="Muzny D."/>
            <person name="Qin X."/>
            <person name="Buhay C."/>
            <person name="Dugan-Rocha S."/>
            <person name="Ding Y."/>
            <person name="Chen G."/>
            <person name="Hawes A."/>
            <person name="Holder M."/>
            <person name="Jhangiani S."/>
            <person name="Johnson A."/>
            <person name="Khan Z."/>
            <person name="Li Z."/>
            <person name="Liu W."/>
            <person name="Liu X."/>
            <person name="Perez L."/>
            <person name="Shen H."/>
            <person name="Wang Q."/>
            <person name="Watt J."/>
            <person name="Xi L."/>
            <person name="Xin Y."/>
            <person name="Zhou J."/>
            <person name="Deng J."/>
            <person name="Jiang H."/>
            <person name="Liu Y."/>
            <person name="Qu J."/>
            <person name="Song X.-Z."/>
            <person name="Zhang L."/>
            <person name="Villasana D."/>
            <person name="Johnson A."/>
            <person name="Liu J."/>
            <person name="Liyanage D."/>
            <person name="Lorensuhewa L."/>
            <person name="Robinson T."/>
            <person name="Song A."/>
            <person name="Song B.-B."/>
            <person name="Dinh H."/>
            <person name="Thornton R."/>
            <person name="Coyle M."/>
            <person name="Francisco L."/>
            <person name="Jackson L."/>
            <person name="Javaid M."/>
            <person name="Korchina V."/>
            <person name="Kovar C."/>
            <person name="Mata R."/>
            <person name="Mathew T."/>
            <person name="Ngo R."/>
            <person name="Nguyen L."/>
            <person name="Nguyen N."/>
            <person name="Okwuonu G."/>
            <person name="Ongeri F."/>
            <person name="Pham C."/>
            <person name="Simmons D."/>
            <person name="Wilczek-Boney K."/>
            <person name="Hale W."/>
            <person name="Jakkamsetti A."/>
            <person name="Pham P."/>
            <person name="Ruth R."/>
            <person name="San Lucas F."/>
            <person name="Warren J."/>
            <person name="Zhang J."/>
            <person name="Zhao Z."/>
            <person name="Zhou C."/>
            <person name="Zhu D."/>
            <person name="Lee S."/>
            <person name="Bess C."/>
            <person name="Blankenburg K."/>
            <person name="Forbes L."/>
            <person name="Fu Q."/>
            <person name="Gubbala S."/>
            <person name="Hirani K."/>
            <person name="Jayaseelan J.C."/>
            <person name="Lara F."/>
            <person name="Munidasa M."/>
            <person name="Palculict T."/>
            <person name="Patil S."/>
            <person name="Pu L.-L."/>
            <person name="Saada N."/>
            <person name="Tang L."/>
            <person name="Weissenberger G."/>
            <person name="Zhu Y."/>
            <person name="Hemphill L."/>
            <person name="Shang Y."/>
            <person name="Youmans B."/>
            <person name="Ayvaz T."/>
            <person name="Ross M."/>
            <person name="Santibanez J."/>
            <person name="Aqrawi P."/>
            <person name="Gross S."/>
            <person name="Joshi V."/>
            <person name="Fowler G."/>
            <person name="Nazareth L."/>
            <person name="Reid J."/>
            <person name="Worley K."/>
            <person name="Petrosino J."/>
            <person name="Highlander S."/>
            <person name="Gibbs R."/>
        </authorList>
    </citation>
    <scope>NUCLEOTIDE SEQUENCE [LARGE SCALE GENOMIC DNA]</scope>
    <source>
        <strain evidence="1">ATCC 33269</strain>
    </source>
</reference>
<dbReference type="AlphaFoldDB" id="E7RM71"/>
<dbReference type="Proteomes" id="UP000005580">
    <property type="component" value="Unassembled WGS sequence"/>
</dbReference>
<name>E7RM71_9BACT</name>
<protein>
    <submittedName>
        <fullName evidence="1">Uncharacterized protein</fullName>
    </submittedName>
</protein>
<dbReference type="HOGENOM" id="CLU_3255904_0_0_10"/>
<proteinExistence type="predicted"/>
<dbReference type="EMBL" id="AEPE02000002">
    <property type="protein sequence ID" value="EFZ37852.1"/>
    <property type="molecule type" value="Genomic_DNA"/>
</dbReference>
<keyword evidence="2" id="KW-1185">Reference proteome</keyword>
<sequence length="42" mass="4822">MFHHKLFLGLVVSNKPTKVQKNTHIGRQTANIFSADRRKSKS</sequence>
<accession>E7RM71</accession>
<organism evidence="1 2">
    <name type="scientific">Hoylesella oralis ATCC 33269</name>
    <dbReference type="NCBI Taxonomy" id="873533"/>
    <lineage>
        <taxon>Bacteria</taxon>
        <taxon>Pseudomonadati</taxon>
        <taxon>Bacteroidota</taxon>
        <taxon>Bacteroidia</taxon>
        <taxon>Bacteroidales</taxon>
        <taxon>Prevotellaceae</taxon>
        <taxon>Hoylesella</taxon>
    </lineage>
</organism>
<gene>
    <name evidence="1" type="ORF">HMPREF0663_10221</name>
</gene>
<evidence type="ECO:0000313" key="1">
    <source>
        <dbReference type="EMBL" id="EFZ37852.1"/>
    </source>
</evidence>
<evidence type="ECO:0000313" key="2">
    <source>
        <dbReference type="Proteomes" id="UP000005580"/>
    </source>
</evidence>
<comment type="caution">
    <text evidence="1">The sequence shown here is derived from an EMBL/GenBank/DDBJ whole genome shotgun (WGS) entry which is preliminary data.</text>
</comment>